<sequence length="184" mass="20441">MSTTPLVCDNSNKKSIACVHCNLSKGKCWWLRDGKDAEASPKARRADKGKKWKADEENTKARPSTQKQARTSVRLTKVLDLNKPEASRSRMKEASTARCLGLENKLEQLIEAMGLIANNLASLFKLHETALLLDESYGFGVVVSPSDLGSSELDSDELCKEANWLKNHSKDEEEAEGEDEDMVE</sequence>
<protein>
    <submittedName>
        <fullName evidence="2">Uncharacterized protein</fullName>
    </submittedName>
</protein>
<dbReference type="HOGENOM" id="CLU_048923_2_0_1"/>
<dbReference type="OrthoDB" id="2705551at2759"/>
<organism evidence="2 3">
    <name type="scientific">Pisolithus tinctorius Marx 270</name>
    <dbReference type="NCBI Taxonomy" id="870435"/>
    <lineage>
        <taxon>Eukaryota</taxon>
        <taxon>Fungi</taxon>
        <taxon>Dikarya</taxon>
        <taxon>Basidiomycota</taxon>
        <taxon>Agaricomycotina</taxon>
        <taxon>Agaricomycetes</taxon>
        <taxon>Agaricomycetidae</taxon>
        <taxon>Boletales</taxon>
        <taxon>Sclerodermatineae</taxon>
        <taxon>Pisolithaceae</taxon>
        <taxon>Pisolithus</taxon>
    </lineage>
</organism>
<proteinExistence type="predicted"/>
<evidence type="ECO:0000313" key="2">
    <source>
        <dbReference type="EMBL" id="KIO08022.1"/>
    </source>
</evidence>
<feature type="compositionally biased region" description="Acidic residues" evidence="1">
    <location>
        <begin position="172"/>
        <end position="184"/>
    </location>
</feature>
<reference evidence="3" key="2">
    <citation type="submission" date="2015-01" db="EMBL/GenBank/DDBJ databases">
        <title>Evolutionary Origins and Diversification of the Mycorrhizal Mutualists.</title>
        <authorList>
            <consortium name="DOE Joint Genome Institute"/>
            <consortium name="Mycorrhizal Genomics Consortium"/>
            <person name="Kohler A."/>
            <person name="Kuo A."/>
            <person name="Nagy L.G."/>
            <person name="Floudas D."/>
            <person name="Copeland A."/>
            <person name="Barry K.W."/>
            <person name="Cichocki N."/>
            <person name="Veneault-Fourrey C."/>
            <person name="LaButti K."/>
            <person name="Lindquist E.A."/>
            <person name="Lipzen A."/>
            <person name="Lundell T."/>
            <person name="Morin E."/>
            <person name="Murat C."/>
            <person name="Riley R."/>
            <person name="Ohm R."/>
            <person name="Sun H."/>
            <person name="Tunlid A."/>
            <person name="Henrissat B."/>
            <person name="Grigoriev I.V."/>
            <person name="Hibbett D.S."/>
            <person name="Martin F."/>
        </authorList>
    </citation>
    <scope>NUCLEOTIDE SEQUENCE [LARGE SCALE GENOMIC DNA]</scope>
    <source>
        <strain evidence="3">Marx 270</strain>
    </source>
</reference>
<dbReference type="EMBL" id="KN831958">
    <property type="protein sequence ID" value="KIO08022.1"/>
    <property type="molecule type" value="Genomic_DNA"/>
</dbReference>
<feature type="region of interest" description="Disordered" evidence="1">
    <location>
        <begin position="36"/>
        <end position="70"/>
    </location>
</feature>
<feature type="compositionally biased region" description="Polar residues" evidence="1">
    <location>
        <begin position="61"/>
        <end position="70"/>
    </location>
</feature>
<feature type="compositionally biased region" description="Basic and acidic residues" evidence="1">
    <location>
        <begin position="36"/>
        <end position="46"/>
    </location>
</feature>
<reference evidence="2 3" key="1">
    <citation type="submission" date="2014-04" db="EMBL/GenBank/DDBJ databases">
        <authorList>
            <consortium name="DOE Joint Genome Institute"/>
            <person name="Kuo A."/>
            <person name="Kohler A."/>
            <person name="Costa M.D."/>
            <person name="Nagy L.G."/>
            <person name="Floudas D."/>
            <person name="Copeland A."/>
            <person name="Barry K.W."/>
            <person name="Cichocki N."/>
            <person name="Veneault-Fourrey C."/>
            <person name="LaButti K."/>
            <person name="Lindquist E.A."/>
            <person name="Lipzen A."/>
            <person name="Lundell T."/>
            <person name="Morin E."/>
            <person name="Murat C."/>
            <person name="Sun H."/>
            <person name="Tunlid A."/>
            <person name="Henrissat B."/>
            <person name="Grigoriev I.V."/>
            <person name="Hibbett D.S."/>
            <person name="Martin F."/>
            <person name="Nordberg H.P."/>
            <person name="Cantor M.N."/>
            <person name="Hua S.X."/>
        </authorList>
    </citation>
    <scope>NUCLEOTIDE SEQUENCE [LARGE SCALE GENOMIC DNA]</scope>
    <source>
        <strain evidence="2 3">Marx 270</strain>
    </source>
</reference>
<accession>A0A0C3KEJ1</accession>
<dbReference type="Proteomes" id="UP000054217">
    <property type="component" value="Unassembled WGS sequence"/>
</dbReference>
<dbReference type="InParanoid" id="A0A0C3KEJ1"/>
<dbReference type="AlphaFoldDB" id="A0A0C3KEJ1"/>
<keyword evidence="3" id="KW-1185">Reference proteome</keyword>
<feature type="region of interest" description="Disordered" evidence="1">
    <location>
        <begin position="164"/>
        <end position="184"/>
    </location>
</feature>
<name>A0A0C3KEJ1_PISTI</name>
<dbReference type="STRING" id="870435.A0A0C3KEJ1"/>
<gene>
    <name evidence="2" type="ORF">M404DRAFT_23272</name>
</gene>
<evidence type="ECO:0000313" key="3">
    <source>
        <dbReference type="Proteomes" id="UP000054217"/>
    </source>
</evidence>
<evidence type="ECO:0000256" key="1">
    <source>
        <dbReference type="SAM" id="MobiDB-lite"/>
    </source>
</evidence>